<dbReference type="HOGENOM" id="CLU_021322_3_2_9"/>
<keyword evidence="2 5" id="KW-0489">Methyltransferase</keyword>
<dbReference type="InterPro" id="IPR029026">
    <property type="entry name" value="tRNA_m1G_MTases_N"/>
</dbReference>
<evidence type="ECO:0000313" key="6">
    <source>
        <dbReference type="Proteomes" id="UP000006620"/>
    </source>
</evidence>
<dbReference type="InterPro" id="IPR029064">
    <property type="entry name" value="Ribosomal_eL30-like_sf"/>
</dbReference>
<dbReference type="CDD" id="cd18095">
    <property type="entry name" value="SpoU-like_rRNA-MTase"/>
    <property type="match status" value="1"/>
</dbReference>
<dbReference type="GO" id="GO:0032259">
    <property type="term" value="P:methylation"/>
    <property type="evidence" value="ECO:0007669"/>
    <property type="project" value="UniProtKB-KW"/>
</dbReference>
<dbReference type="SUPFAM" id="SSF55315">
    <property type="entry name" value="L30e-like"/>
    <property type="match status" value="1"/>
</dbReference>
<dbReference type="InterPro" id="IPR001537">
    <property type="entry name" value="SpoU_MeTrfase"/>
</dbReference>
<dbReference type="Proteomes" id="UP000006620">
    <property type="component" value="Chromosome"/>
</dbReference>
<dbReference type="InterPro" id="IPR029028">
    <property type="entry name" value="Alpha/beta_knot_MTases"/>
</dbReference>
<dbReference type="RefSeq" id="WP_013917266.1">
    <property type="nucleotide sequence ID" value="NC_015690.1"/>
</dbReference>
<keyword evidence="3 5" id="KW-0808">Transferase</keyword>
<reference evidence="6" key="1">
    <citation type="submission" date="2011-06" db="EMBL/GenBank/DDBJ databases">
        <title>Complete genome sequence of Paenibacillus mucilaginosus KNP414.</title>
        <authorList>
            <person name="Wang J."/>
            <person name="Hu S."/>
            <person name="Hu X."/>
            <person name="Zhang B."/>
            <person name="Dong D."/>
            <person name="Zhang S."/>
            <person name="Zhao K."/>
            <person name="Wu D."/>
        </authorList>
    </citation>
    <scope>NUCLEOTIDE SEQUENCE [LARGE SCALE GENOMIC DNA]</scope>
    <source>
        <strain evidence="6">KNP414</strain>
    </source>
</reference>
<evidence type="ECO:0000256" key="2">
    <source>
        <dbReference type="ARBA" id="ARBA00022603"/>
    </source>
</evidence>
<dbReference type="Pfam" id="PF22435">
    <property type="entry name" value="MRM3-like_sub_bind"/>
    <property type="match status" value="1"/>
</dbReference>
<dbReference type="Gene3D" id="3.40.1280.10">
    <property type="match status" value="1"/>
</dbReference>
<dbReference type="GO" id="GO:0006396">
    <property type="term" value="P:RNA processing"/>
    <property type="evidence" value="ECO:0007669"/>
    <property type="project" value="InterPro"/>
</dbReference>
<gene>
    <name evidence="5" type="ordered locus">KNP414_03565</name>
</gene>
<dbReference type="EMBL" id="CP002869">
    <property type="protein sequence ID" value="AEI42109.1"/>
    <property type="molecule type" value="Genomic_DNA"/>
</dbReference>
<dbReference type="KEGG" id="pms:KNP414_03565"/>
<dbReference type="InterPro" id="IPR051259">
    <property type="entry name" value="rRNA_Methyltransferase"/>
</dbReference>
<dbReference type="InterPro" id="IPR053888">
    <property type="entry name" value="MRM3-like_sub_bind"/>
</dbReference>
<dbReference type="PANTHER" id="PTHR43191:SF2">
    <property type="entry name" value="RRNA METHYLTRANSFERASE 3, MITOCHONDRIAL"/>
    <property type="match status" value="1"/>
</dbReference>
<organism evidence="5 6">
    <name type="scientific">Paenibacillus mucilaginosus (strain KNP414)</name>
    <dbReference type="NCBI Taxonomy" id="1036673"/>
    <lineage>
        <taxon>Bacteria</taxon>
        <taxon>Bacillati</taxon>
        <taxon>Bacillota</taxon>
        <taxon>Bacilli</taxon>
        <taxon>Bacillales</taxon>
        <taxon>Paenibacillaceae</taxon>
        <taxon>Paenibacillus</taxon>
    </lineage>
</organism>
<sequence length="278" mass="30163">MERKGTGRTGAEEVIRSLQNPRVKQWTELQSRKGREKTGRFVVEGHHLVQEALQSDAMPDTVVYSAERRDSCRELLEEAERQGIECVAVGEEVLAKCTDTGTPQPVFAVVPKLSWRPQDLLKASEQGGLVAVVDGMQDPGNLGTIIRSADAVGASGVLLGKGTVDLYNPKTVRSTMGSMFHLPVVQGDLTEWLPAAAERGVQVVSTSLQGAVSCYEHDFRKPTWFVIGNEGQGVSPEVQALAQHNVLIPMSGRAESLNAAMAATVVLFEAMRQRRMGL</sequence>
<reference evidence="5 6" key="2">
    <citation type="journal article" date="2013" name="Genome Announc.">
        <title>Genome Sequence of Growth-Improving Paenibacillus mucilaginosus Strain KNP414.</title>
        <authorList>
            <person name="Lu J.J."/>
            <person name="Wang J.F."/>
            <person name="Hu X.F."/>
        </authorList>
    </citation>
    <scope>NUCLEOTIDE SEQUENCE [LARGE SCALE GENOMIC DNA]</scope>
    <source>
        <strain evidence="5 6">KNP414</strain>
    </source>
</reference>
<evidence type="ECO:0000256" key="3">
    <source>
        <dbReference type="ARBA" id="ARBA00022679"/>
    </source>
</evidence>
<protein>
    <submittedName>
        <fullName evidence="5">tRNA/rRNA methyltransferase (SpoU)</fullName>
    </submittedName>
</protein>
<dbReference type="Pfam" id="PF00588">
    <property type="entry name" value="SpoU_methylase"/>
    <property type="match status" value="1"/>
</dbReference>
<proteinExistence type="inferred from homology"/>
<dbReference type="PATRIC" id="fig|1036673.3.peg.3271"/>
<dbReference type="SUPFAM" id="SSF75217">
    <property type="entry name" value="alpha/beta knot"/>
    <property type="match status" value="1"/>
</dbReference>
<accession>F8FDD9</accession>
<comment type="similarity">
    <text evidence="1">Belongs to the class IV-like SAM-binding methyltransferase superfamily. RNA methyltransferase TrmH family.</text>
</comment>
<dbReference type="SMART" id="SM00967">
    <property type="entry name" value="SpoU_sub_bind"/>
    <property type="match status" value="1"/>
</dbReference>
<dbReference type="AlphaFoldDB" id="F8FDD9"/>
<dbReference type="Gene3D" id="3.30.1330.30">
    <property type="match status" value="1"/>
</dbReference>
<dbReference type="PANTHER" id="PTHR43191">
    <property type="entry name" value="RRNA METHYLTRANSFERASE 3"/>
    <property type="match status" value="1"/>
</dbReference>
<dbReference type="GO" id="GO:0003723">
    <property type="term" value="F:RNA binding"/>
    <property type="evidence" value="ECO:0007669"/>
    <property type="project" value="InterPro"/>
</dbReference>
<name>F8FDD9_PAEMK</name>
<dbReference type="GO" id="GO:0005737">
    <property type="term" value="C:cytoplasm"/>
    <property type="evidence" value="ECO:0007669"/>
    <property type="project" value="UniProtKB-ARBA"/>
</dbReference>
<evidence type="ECO:0000313" key="5">
    <source>
        <dbReference type="EMBL" id="AEI42109.1"/>
    </source>
</evidence>
<evidence type="ECO:0000259" key="4">
    <source>
        <dbReference type="SMART" id="SM00967"/>
    </source>
</evidence>
<evidence type="ECO:0000256" key="1">
    <source>
        <dbReference type="ARBA" id="ARBA00007228"/>
    </source>
</evidence>
<feature type="domain" description="RNA 2-O ribose methyltransferase substrate binding" evidence="4">
    <location>
        <begin position="42"/>
        <end position="116"/>
    </location>
</feature>
<dbReference type="GO" id="GO:0008173">
    <property type="term" value="F:RNA methyltransferase activity"/>
    <property type="evidence" value="ECO:0007669"/>
    <property type="project" value="InterPro"/>
</dbReference>
<dbReference type="InterPro" id="IPR013123">
    <property type="entry name" value="SpoU_subst-bd"/>
</dbReference>